<comment type="similarity">
    <text evidence="1 4">Belongs to the short-chain dehydrogenases/reductases (SDR) family.</text>
</comment>
<evidence type="ECO:0000256" key="4">
    <source>
        <dbReference type="RuleBase" id="RU000363"/>
    </source>
</evidence>
<dbReference type="GO" id="GO:0016491">
    <property type="term" value="F:oxidoreductase activity"/>
    <property type="evidence" value="ECO:0007669"/>
    <property type="project" value="UniProtKB-KW"/>
</dbReference>
<evidence type="ECO:0000313" key="6">
    <source>
        <dbReference type="Proteomes" id="UP000260943"/>
    </source>
</evidence>
<dbReference type="PANTHER" id="PTHR43391:SF14">
    <property type="entry name" value="DEHYDROGENASE_REDUCTASE SDR FAMILY PROTEIN 7-LIKE"/>
    <property type="match status" value="1"/>
</dbReference>
<dbReference type="RefSeq" id="WP_117679819.1">
    <property type="nucleotide sequence ID" value="NZ_QSRJ01000008.1"/>
</dbReference>
<evidence type="ECO:0000256" key="3">
    <source>
        <dbReference type="ARBA" id="ARBA00023002"/>
    </source>
</evidence>
<dbReference type="AlphaFoldDB" id="A0A3E4QRH7"/>
<dbReference type="PRINTS" id="PR00080">
    <property type="entry name" value="SDRFAMILY"/>
</dbReference>
<sequence>MPKIAIVTGASSGLGREFVRHIDQGECGKVDEIWVIARRAERLEALVRTTGTPVRPFCLDLTDPLSFDLVEGALAETKDAQVTLLVNNAGFGVFGDMALQKRNDAPRMIELLVRAPIEMMYRALPFMSAGSRIINIASVASFIPQPRLAVYSAAKRFILDVSRSLDAELGDVDIHVTAVCPKFMDTEFLSSPGDKRTAKKMTVIGFEKPDHVVKAALRSARQGKSLCIPAADMKALYAASRVVPYKLALKIERAIGAL</sequence>
<dbReference type="CDD" id="cd05233">
    <property type="entry name" value="SDR_c"/>
    <property type="match status" value="1"/>
</dbReference>
<gene>
    <name evidence="5" type="ORF">DXC81_07270</name>
</gene>
<keyword evidence="2" id="KW-0521">NADP</keyword>
<reference evidence="5 6" key="1">
    <citation type="submission" date="2018-08" db="EMBL/GenBank/DDBJ databases">
        <title>A genome reference for cultivated species of the human gut microbiota.</title>
        <authorList>
            <person name="Zou Y."/>
            <person name="Xue W."/>
            <person name="Luo G."/>
        </authorList>
    </citation>
    <scope>NUCLEOTIDE SEQUENCE [LARGE SCALE GENOMIC DNA]</scope>
    <source>
        <strain evidence="5 6">TF08-14</strain>
    </source>
</reference>
<evidence type="ECO:0000313" key="5">
    <source>
        <dbReference type="EMBL" id="RGL09681.1"/>
    </source>
</evidence>
<keyword evidence="3" id="KW-0560">Oxidoreductase</keyword>
<evidence type="ECO:0000256" key="1">
    <source>
        <dbReference type="ARBA" id="ARBA00006484"/>
    </source>
</evidence>
<dbReference type="PRINTS" id="PR00081">
    <property type="entry name" value="GDHRDH"/>
</dbReference>
<dbReference type="Gene3D" id="3.40.50.720">
    <property type="entry name" value="NAD(P)-binding Rossmann-like Domain"/>
    <property type="match status" value="1"/>
</dbReference>
<organism evidence="5 6">
    <name type="scientific">Collinsella tanakaei</name>
    <dbReference type="NCBI Taxonomy" id="626935"/>
    <lineage>
        <taxon>Bacteria</taxon>
        <taxon>Bacillati</taxon>
        <taxon>Actinomycetota</taxon>
        <taxon>Coriobacteriia</taxon>
        <taxon>Coriobacteriales</taxon>
        <taxon>Coriobacteriaceae</taxon>
        <taxon>Collinsella</taxon>
    </lineage>
</organism>
<dbReference type="GO" id="GO:0005829">
    <property type="term" value="C:cytosol"/>
    <property type="evidence" value="ECO:0007669"/>
    <property type="project" value="TreeGrafter"/>
</dbReference>
<dbReference type="SUPFAM" id="SSF51735">
    <property type="entry name" value="NAD(P)-binding Rossmann-fold domains"/>
    <property type="match status" value="1"/>
</dbReference>
<dbReference type="Proteomes" id="UP000260943">
    <property type="component" value="Unassembled WGS sequence"/>
</dbReference>
<dbReference type="EMBL" id="QSRJ01000008">
    <property type="protein sequence ID" value="RGL09681.1"/>
    <property type="molecule type" value="Genomic_DNA"/>
</dbReference>
<evidence type="ECO:0000256" key="2">
    <source>
        <dbReference type="ARBA" id="ARBA00022857"/>
    </source>
</evidence>
<dbReference type="Pfam" id="PF00106">
    <property type="entry name" value="adh_short"/>
    <property type="match status" value="1"/>
</dbReference>
<accession>A0A3E4QRH7</accession>
<name>A0A3E4QRH7_9ACTN</name>
<protein>
    <submittedName>
        <fullName evidence="5">SDR family NAD(P)-dependent oxidoreductase</fullName>
    </submittedName>
</protein>
<dbReference type="InterPro" id="IPR002347">
    <property type="entry name" value="SDR_fam"/>
</dbReference>
<dbReference type="PANTHER" id="PTHR43391">
    <property type="entry name" value="RETINOL DEHYDROGENASE-RELATED"/>
    <property type="match status" value="1"/>
</dbReference>
<proteinExistence type="inferred from homology"/>
<dbReference type="InterPro" id="IPR036291">
    <property type="entry name" value="NAD(P)-bd_dom_sf"/>
</dbReference>
<comment type="caution">
    <text evidence="5">The sequence shown here is derived from an EMBL/GenBank/DDBJ whole genome shotgun (WGS) entry which is preliminary data.</text>
</comment>